<feature type="transmembrane region" description="Helical" evidence="1">
    <location>
        <begin position="20"/>
        <end position="44"/>
    </location>
</feature>
<feature type="domain" description="DUF7144" evidence="2">
    <location>
        <begin position="20"/>
        <end position="134"/>
    </location>
</feature>
<dbReference type="RefSeq" id="WP_020516087.1">
    <property type="nucleotide sequence ID" value="NZ_JBIAZU010000008.1"/>
</dbReference>
<proteinExistence type="predicted"/>
<keyword evidence="4" id="KW-1185">Reference proteome</keyword>
<dbReference type="Pfam" id="PF23636">
    <property type="entry name" value="DUF7144"/>
    <property type="match status" value="1"/>
</dbReference>
<evidence type="ECO:0000313" key="3">
    <source>
        <dbReference type="EMBL" id="MFF5295887.1"/>
    </source>
</evidence>
<gene>
    <name evidence="3" type="ORF">ACFY35_41185</name>
</gene>
<feature type="transmembrane region" description="Helical" evidence="1">
    <location>
        <begin position="64"/>
        <end position="85"/>
    </location>
</feature>
<keyword evidence="1" id="KW-0812">Transmembrane</keyword>
<feature type="transmembrane region" description="Helical" evidence="1">
    <location>
        <begin position="92"/>
        <end position="111"/>
    </location>
</feature>
<evidence type="ECO:0000259" key="2">
    <source>
        <dbReference type="Pfam" id="PF23636"/>
    </source>
</evidence>
<comment type="caution">
    <text evidence="3">The sequence shown here is derived from an EMBL/GenBank/DDBJ whole genome shotgun (WGS) entry which is preliminary data.</text>
</comment>
<sequence length="146" mass="16043">MAQHAARPGEDTGLTKWIGWILFVGIVMIVSGMISLIQGIVALVDDDFYLVAAEKLAIDLSYQTWGWTLIAFGALLIGAGYSVMFGHTWARIISMVIVFVHAMINLTFLAAYPIWSIISIALDLIAIYALAVHGGEGKFLRRSERD</sequence>
<evidence type="ECO:0000256" key="1">
    <source>
        <dbReference type="SAM" id="Phobius"/>
    </source>
</evidence>
<dbReference type="InterPro" id="IPR055568">
    <property type="entry name" value="DUF7144"/>
</dbReference>
<feature type="transmembrane region" description="Helical" evidence="1">
    <location>
        <begin position="117"/>
        <end position="135"/>
    </location>
</feature>
<accession>A0ABW6WRF9</accession>
<evidence type="ECO:0000313" key="4">
    <source>
        <dbReference type="Proteomes" id="UP001602245"/>
    </source>
</evidence>
<keyword evidence="1" id="KW-1133">Transmembrane helix</keyword>
<protein>
    <recommendedName>
        <fullName evidence="2">DUF7144 domain-containing protein</fullName>
    </recommendedName>
</protein>
<dbReference type="Proteomes" id="UP001602245">
    <property type="component" value="Unassembled WGS sequence"/>
</dbReference>
<name>A0ABW6WRF9_9ACTN</name>
<keyword evidence="1" id="KW-0472">Membrane</keyword>
<organism evidence="3 4">
    <name type="scientific">Paractinoplanes globisporus</name>
    <dbReference type="NCBI Taxonomy" id="113565"/>
    <lineage>
        <taxon>Bacteria</taxon>
        <taxon>Bacillati</taxon>
        <taxon>Actinomycetota</taxon>
        <taxon>Actinomycetes</taxon>
        <taxon>Micromonosporales</taxon>
        <taxon>Micromonosporaceae</taxon>
        <taxon>Paractinoplanes</taxon>
    </lineage>
</organism>
<dbReference type="EMBL" id="JBIAZU010000008">
    <property type="protein sequence ID" value="MFF5295887.1"/>
    <property type="molecule type" value="Genomic_DNA"/>
</dbReference>
<reference evidence="3 4" key="1">
    <citation type="submission" date="2024-10" db="EMBL/GenBank/DDBJ databases">
        <title>The Natural Products Discovery Center: Release of the First 8490 Sequenced Strains for Exploring Actinobacteria Biosynthetic Diversity.</title>
        <authorList>
            <person name="Kalkreuter E."/>
            <person name="Kautsar S.A."/>
            <person name="Yang D."/>
            <person name="Bader C.D."/>
            <person name="Teijaro C.N."/>
            <person name="Fluegel L."/>
            <person name="Davis C.M."/>
            <person name="Simpson J.R."/>
            <person name="Lauterbach L."/>
            <person name="Steele A.D."/>
            <person name="Gui C."/>
            <person name="Meng S."/>
            <person name="Li G."/>
            <person name="Viehrig K."/>
            <person name="Ye F."/>
            <person name="Su P."/>
            <person name="Kiefer A.F."/>
            <person name="Nichols A."/>
            <person name="Cepeda A.J."/>
            <person name="Yan W."/>
            <person name="Fan B."/>
            <person name="Jiang Y."/>
            <person name="Adhikari A."/>
            <person name="Zheng C.-J."/>
            <person name="Schuster L."/>
            <person name="Cowan T.M."/>
            <person name="Smanski M.J."/>
            <person name="Chevrette M.G."/>
            <person name="De Carvalho L.P.S."/>
            <person name="Shen B."/>
        </authorList>
    </citation>
    <scope>NUCLEOTIDE SEQUENCE [LARGE SCALE GENOMIC DNA]</scope>
    <source>
        <strain evidence="3 4">NPDC000087</strain>
    </source>
</reference>